<reference evidence="2 3" key="1">
    <citation type="submission" date="2019-04" db="EMBL/GenBank/DDBJ databases">
        <title>Sphingomonas psychrotolerans sp. nov., isolated from soil in the Tianshan Mountains, Xinjiang, China.</title>
        <authorList>
            <person name="Luo Y."/>
            <person name="Sheng H."/>
        </authorList>
    </citation>
    <scope>NUCLEOTIDE SEQUENCE [LARGE SCALE GENOMIC DNA]</scope>
    <source>
        <strain evidence="2 3">ZFGT-11</strain>
    </source>
</reference>
<dbReference type="AlphaFoldDB" id="A0A4S1X1A1"/>
<dbReference type="EMBL" id="SRXT01000008">
    <property type="protein sequence ID" value="TGX49669.1"/>
    <property type="molecule type" value="Genomic_DNA"/>
</dbReference>
<organism evidence="2 3">
    <name type="scientific">Sphingomonas gei</name>
    <dbReference type="NCBI Taxonomy" id="1395960"/>
    <lineage>
        <taxon>Bacteria</taxon>
        <taxon>Pseudomonadati</taxon>
        <taxon>Pseudomonadota</taxon>
        <taxon>Alphaproteobacteria</taxon>
        <taxon>Sphingomonadales</taxon>
        <taxon>Sphingomonadaceae</taxon>
        <taxon>Sphingomonas</taxon>
    </lineage>
</organism>
<dbReference type="OrthoDB" id="119951at2"/>
<dbReference type="Proteomes" id="UP000306147">
    <property type="component" value="Unassembled WGS sequence"/>
</dbReference>
<sequence>MDGVREAARGKRLAAVLGLAFVAGAAVTLGVTRSKLSVPDQPARAVVSSLSADPVSGGLPSKVDYRRLEERITALMQDPDMVGLAVGTVERGEVRFARGFGETVAGSGDPVTPATVFRWASLSKSVASALVAKLAEEGRLSLDAPLATMGTTLTLPGDARRVTIADVLSHRLGLVRNAWDERLEAGEDPKLLRAALGTLPPFCPPATCYAYQNIAFDTASEIVERVTGQNYASIARARLFTPLGMTNASIGRAGLQGAASWARPHHRNKAPAIVNDSYYRVPAAGGVNSSIRDLIRWMRAQMGDAPNVLPLPMLDILHRPRVSTPPHGRRGPMDRALANAAYGLGWRSFTYAGHVLVGHRGSVDGYGSLILFDPADKSGIVMLWNSNQSRPARLQLEFFDMLYGLAPTDWLDLVDAKLAIPSALRTTASSPAPAFHHR</sequence>
<accession>A0A4S1X1A1</accession>
<dbReference type="SUPFAM" id="SSF56601">
    <property type="entry name" value="beta-lactamase/transpeptidase-like"/>
    <property type="match status" value="1"/>
</dbReference>
<dbReference type="InterPro" id="IPR050491">
    <property type="entry name" value="AmpC-like"/>
</dbReference>
<name>A0A4S1X1A1_9SPHN</name>
<dbReference type="Pfam" id="PF00144">
    <property type="entry name" value="Beta-lactamase"/>
    <property type="match status" value="1"/>
</dbReference>
<dbReference type="RefSeq" id="WP_135965493.1">
    <property type="nucleotide sequence ID" value="NZ_SRXT01000008.1"/>
</dbReference>
<proteinExistence type="predicted"/>
<evidence type="ECO:0000259" key="1">
    <source>
        <dbReference type="Pfam" id="PF00144"/>
    </source>
</evidence>
<evidence type="ECO:0000313" key="2">
    <source>
        <dbReference type="EMBL" id="TGX49669.1"/>
    </source>
</evidence>
<dbReference type="PANTHER" id="PTHR46825:SF15">
    <property type="entry name" value="BETA-LACTAMASE-RELATED DOMAIN-CONTAINING PROTEIN"/>
    <property type="match status" value="1"/>
</dbReference>
<feature type="domain" description="Beta-lactamase-related" evidence="1">
    <location>
        <begin position="69"/>
        <end position="392"/>
    </location>
</feature>
<dbReference type="PANTHER" id="PTHR46825">
    <property type="entry name" value="D-ALANYL-D-ALANINE-CARBOXYPEPTIDASE/ENDOPEPTIDASE AMPH"/>
    <property type="match status" value="1"/>
</dbReference>
<dbReference type="InterPro" id="IPR001466">
    <property type="entry name" value="Beta-lactam-related"/>
</dbReference>
<gene>
    <name evidence="2" type="ORF">E5A73_19380</name>
</gene>
<evidence type="ECO:0000313" key="3">
    <source>
        <dbReference type="Proteomes" id="UP000306147"/>
    </source>
</evidence>
<dbReference type="GO" id="GO:0016787">
    <property type="term" value="F:hydrolase activity"/>
    <property type="evidence" value="ECO:0007669"/>
    <property type="project" value="UniProtKB-KW"/>
</dbReference>
<comment type="caution">
    <text evidence="2">The sequence shown here is derived from an EMBL/GenBank/DDBJ whole genome shotgun (WGS) entry which is preliminary data.</text>
</comment>
<keyword evidence="3" id="KW-1185">Reference proteome</keyword>
<protein>
    <submittedName>
        <fullName evidence="2">Class A beta-lactamase-related serine hydrolase</fullName>
    </submittedName>
</protein>
<dbReference type="Gene3D" id="3.40.710.10">
    <property type="entry name" value="DD-peptidase/beta-lactamase superfamily"/>
    <property type="match status" value="1"/>
</dbReference>
<dbReference type="InterPro" id="IPR012338">
    <property type="entry name" value="Beta-lactam/transpept-like"/>
</dbReference>
<keyword evidence="2" id="KW-0378">Hydrolase</keyword>